<protein>
    <recommendedName>
        <fullName evidence="3">Nuclear transport factor 2 family protein</fullName>
    </recommendedName>
</protein>
<sequence>MTSRDPFRNPFDPRDHDRAAIWDMLVPRDIDAFVAADWEAVAEDFISSNFTGMSGHFQSEPDRFTLAFPTLAAYRDAWIGQARDFAARKAAGAYSGDPRAGIFAATRLEEIEITGDAALVRKRFDGHLARTDGPDERMNWQTLYWCRKVDGRWKIAGFLGYLPHVLDG</sequence>
<dbReference type="InterPro" id="IPR032710">
    <property type="entry name" value="NTF2-like_dom_sf"/>
</dbReference>
<dbReference type="Proteomes" id="UP001597353">
    <property type="component" value="Unassembled WGS sequence"/>
</dbReference>
<dbReference type="SUPFAM" id="SSF54427">
    <property type="entry name" value="NTF2-like"/>
    <property type="match status" value="1"/>
</dbReference>
<gene>
    <name evidence="1" type="ORF">ACFSGJ_02820</name>
</gene>
<accession>A0ABW4S2H4</accession>
<keyword evidence="2" id="KW-1185">Reference proteome</keyword>
<comment type="caution">
    <text evidence="1">The sequence shown here is derived from an EMBL/GenBank/DDBJ whole genome shotgun (WGS) entry which is preliminary data.</text>
</comment>
<evidence type="ECO:0008006" key="3">
    <source>
        <dbReference type="Google" id="ProtNLM"/>
    </source>
</evidence>
<evidence type="ECO:0000313" key="1">
    <source>
        <dbReference type="EMBL" id="MFD1911142.1"/>
    </source>
</evidence>
<evidence type="ECO:0000313" key="2">
    <source>
        <dbReference type="Proteomes" id="UP001597353"/>
    </source>
</evidence>
<name>A0ABW4S2H4_9RHOB</name>
<reference evidence="2" key="1">
    <citation type="journal article" date="2019" name="Int. J. Syst. Evol. Microbiol.">
        <title>The Global Catalogue of Microorganisms (GCM) 10K type strain sequencing project: providing services to taxonomists for standard genome sequencing and annotation.</title>
        <authorList>
            <consortium name="The Broad Institute Genomics Platform"/>
            <consortium name="The Broad Institute Genome Sequencing Center for Infectious Disease"/>
            <person name="Wu L."/>
            <person name="Ma J."/>
        </authorList>
    </citation>
    <scope>NUCLEOTIDE SEQUENCE [LARGE SCALE GENOMIC DNA]</scope>
    <source>
        <strain evidence="2">CGMCC 4.7242</strain>
    </source>
</reference>
<dbReference type="Gene3D" id="3.10.450.50">
    <property type="match status" value="1"/>
</dbReference>
<dbReference type="RefSeq" id="WP_390259313.1">
    <property type="nucleotide sequence ID" value="NZ_JBHUGH010000002.1"/>
</dbReference>
<organism evidence="1 2">
    <name type="scientific">Halodurantibacterium flavum</name>
    <dbReference type="NCBI Taxonomy" id="1382802"/>
    <lineage>
        <taxon>Bacteria</taxon>
        <taxon>Pseudomonadati</taxon>
        <taxon>Pseudomonadota</taxon>
        <taxon>Alphaproteobacteria</taxon>
        <taxon>Rhodobacterales</taxon>
        <taxon>Paracoccaceae</taxon>
        <taxon>Halodurantibacterium</taxon>
    </lineage>
</organism>
<proteinExistence type="predicted"/>
<dbReference type="EMBL" id="JBHUGH010000002">
    <property type="protein sequence ID" value="MFD1911142.1"/>
    <property type="molecule type" value="Genomic_DNA"/>
</dbReference>